<evidence type="ECO:0000313" key="4">
    <source>
        <dbReference type="Proteomes" id="UP000263928"/>
    </source>
</evidence>
<evidence type="ECO:0000313" key="3">
    <source>
        <dbReference type="EMBL" id="SYZ33224.1"/>
    </source>
</evidence>
<dbReference type="AlphaFoldDB" id="A0A383S750"/>
<evidence type="ECO:0000256" key="2">
    <source>
        <dbReference type="SAM" id="Phobius"/>
    </source>
</evidence>
<feature type="region of interest" description="Disordered" evidence="1">
    <location>
        <begin position="62"/>
        <end position="100"/>
    </location>
</feature>
<gene>
    <name evidence="3" type="ORF">PROPAUS_1141</name>
</gene>
<dbReference type="EMBL" id="UNQJ01000006">
    <property type="protein sequence ID" value="SYZ33224.1"/>
    <property type="molecule type" value="Genomic_DNA"/>
</dbReference>
<dbReference type="RefSeq" id="WP_119161582.1">
    <property type="nucleotide sequence ID" value="NZ_LR134442.1"/>
</dbReference>
<evidence type="ECO:0008006" key="5">
    <source>
        <dbReference type="Google" id="ProtNLM"/>
    </source>
</evidence>
<accession>A0A383S750</accession>
<sequence length="345" mass="36386">MAGSHSSRWRPDRTRARAAVSRTDATLRNGARRVWHAPLPATAVGMALVLCAVIALGASRSSNGRPPAVEVTASETPTPTPTTSPTPTRTPSTPEPVDDPKLALLQTQVDSIQSRYGVRIGLGVAGVAPVGQRYTATWTAGSLTSGPAWGTLDVPIAVAILDLDSLPSNLTYMLTKSISESSLSSDEALYTFLGNTETASKAVDRVFQEYGDPVTTVATSTSRQGIPAFTQTDWTVASQSEFAGQLWCSSSDWYIISRMQHVDDEHSYGFGNVVSSYIKTSEGTTEDGSVVLRQMAIIPTSNGNRVGVSLVVTARAGQADTAREAADAVAGQVYFTAHGFGAGRC</sequence>
<keyword evidence="4" id="KW-1185">Reference proteome</keyword>
<protein>
    <recommendedName>
        <fullName evidence="5">Beta-lactamase/transpeptidase-like</fullName>
    </recommendedName>
</protein>
<proteinExistence type="predicted"/>
<dbReference type="Proteomes" id="UP000263928">
    <property type="component" value="Unassembled WGS sequence"/>
</dbReference>
<keyword evidence="2" id="KW-1133">Transmembrane helix</keyword>
<name>A0A383S750_9ACTN</name>
<feature type="transmembrane region" description="Helical" evidence="2">
    <location>
        <begin position="37"/>
        <end position="58"/>
    </location>
</feature>
<keyword evidence="2" id="KW-0472">Membrane</keyword>
<reference evidence="4" key="1">
    <citation type="submission" date="2018-08" db="EMBL/GenBank/DDBJ databases">
        <authorList>
            <person name="Hornung B."/>
        </authorList>
    </citation>
    <scope>NUCLEOTIDE SEQUENCE [LARGE SCALE GENOMIC DNA]</scope>
</reference>
<keyword evidence="2" id="KW-0812">Transmembrane</keyword>
<organism evidence="3 4">
    <name type="scientific">Propionibacterium australiense</name>
    <dbReference type="NCBI Taxonomy" id="119981"/>
    <lineage>
        <taxon>Bacteria</taxon>
        <taxon>Bacillati</taxon>
        <taxon>Actinomycetota</taxon>
        <taxon>Actinomycetes</taxon>
        <taxon>Propionibacteriales</taxon>
        <taxon>Propionibacteriaceae</taxon>
        <taxon>Propionibacterium</taxon>
    </lineage>
</organism>
<feature type="region of interest" description="Disordered" evidence="1">
    <location>
        <begin position="1"/>
        <end position="24"/>
    </location>
</feature>
<evidence type="ECO:0000256" key="1">
    <source>
        <dbReference type="SAM" id="MobiDB-lite"/>
    </source>
</evidence>